<evidence type="ECO:0000313" key="9">
    <source>
        <dbReference type="EMBL" id="PIS40958.1"/>
    </source>
</evidence>
<dbReference type="Proteomes" id="UP000236845">
    <property type="component" value="Unassembled WGS sequence"/>
</dbReference>
<evidence type="ECO:0000256" key="5">
    <source>
        <dbReference type="ARBA" id="ARBA00023316"/>
    </source>
</evidence>
<evidence type="ECO:0000256" key="2">
    <source>
        <dbReference type="ARBA" id="ARBA00022679"/>
    </source>
</evidence>
<proteinExistence type="predicted"/>
<evidence type="ECO:0000313" key="10">
    <source>
        <dbReference type="Proteomes" id="UP000236845"/>
    </source>
</evidence>
<dbReference type="GO" id="GO:0005576">
    <property type="term" value="C:extracellular region"/>
    <property type="evidence" value="ECO:0007669"/>
    <property type="project" value="TreeGrafter"/>
</dbReference>
<name>A0A2H0YR55_9BACT</name>
<feature type="signal peptide" evidence="7">
    <location>
        <begin position="1"/>
        <end position="29"/>
    </location>
</feature>
<comment type="caution">
    <text evidence="9">The sequence shown here is derived from an EMBL/GenBank/DDBJ whole genome shotgun (WGS) entry which is preliminary data.</text>
</comment>
<comment type="pathway">
    <text evidence="1 6">Cell wall biogenesis; peptidoglycan biosynthesis.</text>
</comment>
<feature type="domain" description="L,D-TPase catalytic" evidence="8">
    <location>
        <begin position="340"/>
        <end position="464"/>
    </location>
</feature>
<dbReference type="GO" id="GO:0071972">
    <property type="term" value="F:peptidoglycan L,D-transpeptidase activity"/>
    <property type="evidence" value="ECO:0007669"/>
    <property type="project" value="TreeGrafter"/>
</dbReference>
<keyword evidence="5 6" id="KW-0961">Cell wall biogenesis/degradation</keyword>
<evidence type="ECO:0000256" key="4">
    <source>
        <dbReference type="ARBA" id="ARBA00022984"/>
    </source>
</evidence>
<dbReference type="SUPFAM" id="SSF141523">
    <property type="entry name" value="L,D-transpeptidase catalytic domain-like"/>
    <property type="match status" value="1"/>
</dbReference>
<dbReference type="UniPathway" id="UPA00219"/>
<dbReference type="GO" id="GO:0008360">
    <property type="term" value="P:regulation of cell shape"/>
    <property type="evidence" value="ECO:0007669"/>
    <property type="project" value="UniProtKB-UniRule"/>
</dbReference>
<keyword evidence="2" id="KW-0808">Transferase</keyword>
<gene>
    <name evidence="9" type="ORF">COT26_00575</name>
</gene>
<dbReference type="Gene3D" id="2.40.440.10">
    <property type="entry name" value="L,D-transpeptidase catalytic domain-like"/>
    <property type="match status" value="1"/>
</dbReference>
<dbReference type="Gene3D" id="2.130.10.130">
    <property type="entry name" value="Integrin alpha, N-terminal"/>
    <property type="match status" value="1"/>
</dbReference>
<keyword evidence="3 6" id="KW-0133">Cell shape</keyword>
<evidence type="ECO:0000259" key="8">
    <source>
        <dbReference type="PROSITE" id="PS52029"/>
    </source>
</evidence>
<feature type="active site" description="Proton donor/acceptor" evidence="6">
    <location>
        <position position="412"/>
    </location>
</feature>
<feature type="chain" id="PRO_5013708779" description="L,D-TPase catalytic domain-containing protein" evidence="7">
    <location>
        <begin position="30"/>
        <end position="465"/>
    </location>
</feature>
<dbReference type="GO" id="GO:0071555">
    <property type="term" value="P:cell wall organization"/>
    <property type="evidence" value="ECO:0007669"/>
    <property type="project" value="UniProtKB-UniRule"/>
</dbReference>
<dbReference type="AlphaFoldDB" id="A0A2H0YR55"/>
<evidence type="ECO:0000256" key="6">
    <source>
        <dbReference type="PROSITE-ProRule" id="PRU01373"/>
    </source>
</evidence>
<dbReference type="GO" id="GO:0016740">
    <property type="term" value="F:transferase activity"/>
    <property type="evidence" value="ECO:0007669"/>
    <property type="project" value="UniProtKB-KW"/>
</dbReference>
<protein>
    <recommendedName>
        <fullName evidence="8">L,D-TPase catalytic domain-containing protein</fullName>
    </recommendedName>
</protein>
<dbReference type="Pfam" id="PF03734">
    <property type="entry name" value="YkuD"/>
    <property type="match status" value="1"/>
</dbReference>
<dbReference type="InterPro" id="IPR005490">
    <property type="entry name" value="LD_TPept_cat_dom"/>
</dbReference>
<organism evidence="9 10">
    <name type="scientific">Candidatus Kerfeldbacteria bacterium CG08_land_8_20_14_0_20_43_14</name>
    <dbReference type="NCBI Taxonomy" id="2014246"/>
    <lineage>
        <taxon>Bacteria</taxon>
        <taxon>Candidatus Kerfeldiibacteriota</taxon>
    </lineage>
</organism>
<dbReference type="PROSITE" id="PS52029">
    <property type="entry name" value="LD_TPASE"/>
    <property type="match status" value="1"/>
</dbReference>
<reference evidence="10" key="1">
    <citation type="submission" date="2017-09" db="EMBL/GenBank/DDBJ databases">
        <title>Depth-based differentiation of microbial function through sediment-hosted aquifers and enrichment of novel symbionts in the deep terrestrial subsurface.</title>
        <authorList>
            <person name="Probst A.J."/>
            <person name="Ladd B."/>
            <person name="Jarett J.K."/>
            <person name="Geller-Mcgrath D.E."/>
            <person name="Sieber C.M.K."/>
            <person name="Emerson J.B."/>
            <person name="Anantharaman K."/>
            <person name="Thomas B.C."/>
            <person name="Malmstrom R."/>
            <person name="Stieglmeier M."/>
            <person name="Klingl A."/>
            <person name="Woyke T."/>
            <person name="Ryan C.M."/>
            <person name="Banfield J.F."/>
        </authorList>
    </citation>
    <scope>NUCLEOTIDE SEQUENCE [LARGE SCALE GENOMIC DNA]</scope>
</reference>
<feature type="active site" description="Nucleophile" evidence="6">
    <location>
        <position position="440"/>
    </location>
</feature>
<accession>A0A2H0YR55</accession>
<dbReference type="InterPro" id="IPR038063">
    <property type="entry name" value="Transpep_catalytic_dom"/>
</dbReference>
<dbReference type="GO" id="GO:0018104">
    <property type="term" value="P:peptidoglycan-protein cross-linking"/>
    <property type="evidence" value="ECO:0007669"/>
    <property type="project" value="TreeGrafter"/>
</dbReference>
<evidence type="ECO:0000256" key="1">
    <source>
        <dbReference type="ARBA" id="ARBA00004752"/>
    </source>
</evidence>
<dbReference type="InterPro" id="IPR028994">
    <property type="entry name" value="Integrin_alpha_N"/>
</dbReference>
<dbReference type="PANTHER" id="PTHR30582:SF2">
    <property type="entry name" value="L,D-TRANSPEPTIDASE YCIB-RELATED"/>
    <property type="match status" value="1"/>
</dbReference>
<keyword evidence="4 6" id="KW-0573">Peptidoglycan synthesis</keyword>
<keyword evidence="7" id="KW-0732">Signal</keyword>
<dbReference type="CDD" id="cd16913">
    <property type="entry name" value="YkuD_like"/>
    <property type="match status" value="1"/>
</dbReference>
<dbReference type="EMBL" id="PEXW01000013">
    <property type="protein sequence ID" value="PIS40958.1"/>
    <property type="molecule type" value="Genomic_DNA"/>
</dbReference>
<dbReference type="InterPro" id="IPR050979">
    <property type="entry name" value="LD-transpeptidase"/>
</dbReference>
<dbReference type="PANTHER" id="PTHR30582">
    <property type="entry name" value="L,D-TRANSPEPTIDASE"/>
    <property type="match status" value="1"/>
</dbReference>
<evidence type="ECO:0000256" key="7">
    <source>
        <dbReference type="SAM" id="SignalP"/>
    </source>
</evidence>
<evidence type="ECO:0000256" key="3">
    <source>
        <dbReference type="ARBA" id="ARBA00022960"/>
    </source>
</evidence>
<dbReference type="SUPFAM" id="SSF69318">
    <property type="entry name" value="Integrin alpha N-terminal domain"/>
    <property type="match status" value="1"/>
</dbReference>
<sequence length="465" mass="50691">MRKNQGILKILTICALGLNFFIFAKTSLAASPQAGIYESNGKLVRKISNIPIGANIASADLNDDGISELIYGTPAGKNPGIRMLNSDGHVLRNIKLESVKNKPAVRVAVGDINGDGKKEIVAGFGKGTTPEIWIFDIEGNRLNTFFAFEEAFKGGVYLDVGDVNGDKIDEIIVAPGQGGGPLIKIFNAEGENIFGFWAYPKEIRTGVIPVAIDINNDNRFEIVTTKLEKNSLVKIFESNGSLTYAFKTANVFPNTLKISSQSSVGLENEIVLADAPGTSAQVVSYLPTGKPGNIKFYPYGKNHTQGLSVATANIDNDDDAEIIIVPVGSEQMDDNPGTGKLIVVDISEQKMKIYENGKLIKVHRVSTGKWSMPTPLGNFTVKNKMNTAYSRKYRLYMDNWMAFTADGAYGIHSLPYWKLKNGGIYYEGVQHLGIRVSHGCIRLSPAESREVFNWANVGTSVRVQN</sequence>